<dbReference type="RefSeq" id="YP_009253972.1">
    <property type="nucleotide sequence ID" value="NC_030200.1"/>
</dbReference>
<dbReference type="InterPro" id="IPR004280">
    <property type="entry name" value="Herpes_UL95"/>
</dbReference>
<dbReference type="OrthoDB" id="9587at10239"/>
<dbReference type="Proteomes" id="UP000202843">
    <property type="component" value="Segment"/>
</dbReference>
<reference evidence="2 3" key="1">
    <citation type="journal article" date="2016" name="J. Virol.">
        <title>Complete Unique Genome Sequence, Expression Profile, and Salivary Gland Tissue Tropism of the Herpesvirus 7 Homolog in Pigtailed Macaques.</title>
        <authorList>
            <person name="Staheli J.P."/>
            <person name="Dyen M.R."/>
            <person name="Basom R."/>
            <person name="Fitzgibbon M."/>
            <person name="Barcy S."/>
        </authorList>
    </citation>
    <scope>NUCLEOTIDE SEQUENCE [LARGE SCALE GENOMIC DNA]</scope>
</reference>
<evidence type="ECO:0000313" key="3">
    <source>
        <dbReference type="Proteomes" id="UP000202843"/>
    </source>
</evidence>
<proteinExistence type="inferred from homology"/>
<comment type="similarity">
    <text evidence="1">Belongs to the herpesviridae UL95 family.</text>
</comment>
<gene>
    <name evidence="2" type="primary">U67</name>
</gene>
<dbReference type="GeneID" id="27912064"/>
<evidence type="ECO:0000313" key="2">
    <source>
        <dbReference type="EMBL" id="ANC96561.1"/>
    </source>
</evidence>
<evidence type="ECO:0000256" key="1">
    <source>
        <dbReference type="ARBA" id="ARBA00006002"/>
    </source>
</evidence>
<protein>
    <submittedName>
        <fullName evidence="2">Protein UL95</fullName>
    </submittedName>
</protein>
<dbReference type="EMBL" id="KU351741">
    <property type="protein sequence ID" value="ANC96561.1"/>
    <property type="molecule type" value="Genomic_DNA"/>
</dbReference>
<dbReference type="Pfam" id="PF03038">
    <property type="entry name" value="Herpes_UL95"/>
    <property type="match status" value="1"/>
</dbReference>
<keyword evidence="3" id="KW-1185">Reference proteome</keyword>
<name>A0A192XP13_9BETA</name>
<sequence length="346" mass="39104">MDPDISLNSIYTEVNKLSDRDAKKFSEAVQTALTVCQSAAPNTRLKLIETPTNNFMLVTNVIPTDLKKEKKDSMLNIDTALDKLASSFKKPSPKRASKSYLLQNIMNTTTEGIALSGSYIIYTKKHIETAYLLDKTNFIQNILLYAETPGILGHVDVRDLECFLWLAFCGPMSFCKVDNCFGYSKNGYNAPFPVLFPPCIYEKEINHNSFFGLLQIYVLSMYKDFNVEESNLKQKIKKRVTSVIMDLKSREKFFEEEIASFHIAAQMCLFCAIYKQNRLCMEYAANNLKMAVFSPIILKDCSFVQTTVTITQILPGCKGAVIFPVYDIGKLLSALVFSENCVTLKI</sequence>
<dbReference type="KEGG" id="vg:27912064"/>
<organism evidence="2 3">
    <name type="scientific">macacine betaherpesvirus 9</name>
    <dbReference type="NCBI Taxonomy" id="2560568"/>
    <lineage>
        <taxon>Viruses</taxon>
        <taxon>Duplodnaviria</taxon>
        <taxon>Heunggongvirae</taxon>
        <taxon>Peploviricota</taxon>
        <taxon>Herviviricetes</taxon>
        <taxon>Herpesvirales</taxon>
        <taxon>Orthoherpesviridae</taxon>
        <taxon>Betaherpesvirinae</taxon>
        <taxon>Roseolovirus</taxon>
        <taxon>Roseolovirus macacinebeta9</taxon>
    </lineage>
</organism>
<accession>A0A192XP13</accession>